<dbReference type="GO" id="GO:0003735">
    <property type="term" value="F:structural constituent of ribosome"/>
    <property type="evidence" value="ECO:0007669"/>
    <property type="project" value="InterPro"/>
</dbReference>
<accession>A0A8J6C7R6</accession>
<dbReference type="Gene3D" id="3.100.10.10">
    <property type="match status" value="1"/>
</dbReference>
<dbReference type="SUPFAM" id="SSF52080">
    <property type="entry name" value="Ribosomal proteins L15p and L18e"/>
    <property type="match status" value="1"/>
</dbReference>
<dbReference type="InterPro" id="IPR036227">
    <property type="entry name" value="Ribosomal_uL15/eL18_sf"/>
</dbReference>
<evidence type="ECO:0000256" key="1">
    <source>
        <dbReference type="ARBA" id="ARBA00007320"/>
    </source>
</evidence>
<dbReference type="EMBL" id="JAGTXO010000035">
    <property type="protein sequence ID" value="KAG8460040.1"/>
    <property type="molecule type" value="Genomic_DNA"/>
</dbReference>
<feature type="domain" description="Large ribosomal subunit protein uL15/eL18" evidence="5">
    <location>
        <begin position="72"/>
        <end position="142"/>
    </location>
</feature>
<evidence type="ECO:0000259" key="5">
    <source>
        <dbReference type="Pfam" id="PF00828"/>
    </source>
</evidence>
<comment type="similarity">
    <text evidence="1 4">Belongs to the universal ribosomal protein uL15 family.</text>
</comment>
<dbReference type="PANTHER" id="PTHR11721:SF3">
    <property type="entry name" value="LARGE RIBOSOMAL SUBUNIT PROTEIN UL15"/>
    <property type="match status" value="1"/>
</dbReference>
<dbReference type="InterPro" id="IPR001196">
    <property type="entry name" value="Ribosomal_uL15_CS"/>
</dbReference>
<dbReference type="PROSITE" id="PS00475">
    <property type="entry name" value="RIBOSOMAL_L15"/>
    <property type="match status" value="1"/>
</dbReference>
<dbReference type="Pfam" id="PF00828">
    <property type="entry name" value="Ribosomal_L27A"/>
    <property type="match status" value="1"/>
</dbReference>
<dbReference type="InterPro" id="IPR021131">
    <property type="entry name" value="Ribosomal_uL15/eL18"/>
</dbReference>
<dbReference type="OrthoDB" id="61900at2759"/>
<evidence type="ECO:0000256" key="2">
    <source>
        <dbReference type="ARBA" id="ARBA00022980"/>
    </source>
</evidence>
<keyword evidence="3 4" id="KW-0687">Ribonucleoprotein</keyword>
<name>A0A8J6C7R6_DIALT</name>
<dbReference type="OMA" id="WGRVGQH"/>
<dbReference type="PANTHER" id="PTHR11721">
    <property type="entry name" value="60S RIBOSOMAL PROTEIN L27A"/>
    <property type="match status" value="1"/>
</dbReference>
<evidence type="ECO:0000256" key="3">
    <source>
        <dbReference type="ARBA" id="ARBA00023274"/>
    </source>
</evidence>
<dbReference type="HAMAP" id="MF_01341">
    <property type="entry name" value="Ribosomal_uL15"/>
    <property type="match status" value="1"/>
</dbReference>
<evidence type="ECO:0000313" key="6">
    <source>
        <dbReference type="EMBL" id="KAG8460040.1"/>
    </source>
</evidence>
<evidence type="ECO:0000256" key="4">
    <source>
        <dbReference type="RuleBase" id="RU003888"/>
    </source>
</evidence>
<keyword evidence="7" id="KW-1185">Reference proteome</keyword>
<evidence type="ECO:0000313" key="7">
    <source>
        <dbReference type="Proteomes" id="UP000751190"/>
    </source>
</evidence>
<dbReference type="FunFam" id="3.100.10.10:FF:000002">
    <property type="entry name" value="60S ribosomal protein L27a"/>
    <property type="match status" value="1"/>
</dbReference>
<proteinExistence type="inferred from homology"/>
<dbReference type="GO" id="GO:0006412">
    <property type="term" value="P:translation"/>
    <property type="evidence" value="ECO:0007669"/>
    <property type="project" value="InterPro"/>
</dbReference>
<dbReference type="GO" id="GO:0022625">
    <property type="term" value="C:cytosolic large ribosomal subunit"/>
    <property type="evidence" value="ECO:0007669"/>
    <property type="project" value="TreeGrafter"/>
</dbReference>
<sequence length="145" mass="16191">MPTHLRKHRKKMGSRTVGYGRIGQHRKHPAGRGNAGGQHHHRIMMDKYHPGYFGKVGMRYFHKTQNKFFCPTINLDKLWTLLPAEAREKSTATSAPVLDCVSKGIFKVLGKGSLPDVPIIVKAKFFSKLAEQRIKAAGGECVLIA</sequence>
<keyword evidence="2 4" id="KW-0689">Ribosomal protein</keyword>
<comment type="caution">
    <text evidence="6">The sequence shown here is derived from an EMBL/GenBank/DDBJ whole genome shotgun (WGS) entry which is preliminary data.</text>
</comment>
<protein>
    <recommendedName>
        <fullName evidence="5">Large ribosomal subunit protein uL15/eL18 domain-containing protein</fullName>
    </recommendedName>
</protein>
<organism evidence="6 7">
    <name type="scientific">Diacronema lutheri</name>
    <name type="common">Unicellular marine alga</name>
    <name type="synonym">Monochrysis lutheri</name>
    <dbReference type="NCBI Taxonomy" id="2081491"/>
    <lineage>
        <taxon>Eukaryota</taxon>
        <taxon>Haptista</taxon>
        <taxon>Haptophyta</taxon>
        <taxon>Pavlovophyceae</taxon>
        <taxon>Pavlovales</taxon>
        <taxon>Pavlovaceae</taxon>
        <taxon>Diacronema</taxon>
    </lineage>
</organism>
<dbReference type="InterPro" id="IPR030878">
    <property type="entry name" value="Ribosomal_uL15"/>
</dbReference>
<gene>
    <name evidence="6" type="ORF">KFE25_014185</name>
</gene>
<reference evidence="6" key="1">
    <citation type="submission" date="2021-05" db="EMBL/GenBank/DDBJ databases">
        <title>The genome of the haptophyte Pavlova lutheri (Diacronema luteri, Pavlovales) - a model for lipid biosynthesis in eukaryotic algae.</title>
        <authorList>
            <person name="Hulatt C.J."/>
            <person name="Posewitz M.C."/>
        </authorList>
    </citation>
    <scope>NUCLEOTIDE SEQUENCE</scope>
    <source>
        <strain evidence="6">NIVA-4/92</strain>
    </source>
</reference>
<dbReference type="Proteomes" id="UP000751190">
    <property type="component" value="Unassembled WGS sequence"/>
</dbReference>
<dbReference type="AlphaFoldDB" id="A0A8J6C7R6"/>